<proteinExistence type="predicted"/>
<reference evidence="2 3" key="1">
    <citation type="journal article" date="2016" name="Nat. Commun.">
        <title>Thousands of microbial genomes shed light on interconnected biogeochemical processes in an aquifer system.</title>
        <authorList>
            <person name="Anantharaman K."/>
            <person name="Brown C.T."/>
            <person name="Hug L.A."/>
            <person name="Sharon I."/>
            <person name="Castelle C.J."/>
            <person name="Probst A.J."/>
            <person name="Thomas B.C."/>
            <person name="Singh A."/>
            <person name="Wilkins M.J."/>
            <person name="Karaoz U."/>
            <person name="Brodie E.L."/>
            <person name="Williams K.H."/>
            <person name="Hubbard S.S."/>
            <person name="Banfield J.F."/>
        </authorList>
    </citation>
    <scope>NUCLEOTIDE SEQUENCE [LARGE SCALE GENOMIC DNA]</scope>
</reference>
<dbReference type="PRINTS" id="PR01713">
    <property type="entry name" value="NUCEPIMERASE"/>
</dbReference>
<dbReference type="CDD" id="cd05256">
    <property type="entry name" value="UDP_AE_SDR_e"/>
    <property type="match status" value="1"/>
</dbReference>
<sequence length="311" mass="34664">MEKYLVTGGAGFIGSNIIKKLLERGQFVRALDNFATGRKENIEEFLGNSNFEFIDGDITDLKTCQKAVKGIDFVLHQAAVPSVPRSIENPIVSNNANVSGTLNMLVASRDEKVKRFVYASSSSVYGENPTLPKKEDFAVMPISPYALTKYAGERYCQIFYKIYGLETICLRYFNVFGPKQNPDSAYSAVIPKFIKAFLRDEKPVIFGNGNQSRDFTFVNNVVSANLLAVKSEKGLGEVFNIACEGETSLNELVVFLQEISGKKIEPEYKEARLGDVPHSKADISKAKEFLGYIPLFDIKKGLKSTFQYYAD</sequence>
<dbReference type="InterPro" id="IPR050177">
    <property type="entry name" value="Lipid_A_modif_metabolic_enz"/>
</dbReference>
<dbReference type="SUPFAM" id="SSF51735">
    <property type="entry name" value="NAD(P)-binding Rossmann-fold domains"/>
    <property type="match status" value="1"/>
</dbReference>
<dbReference type="Proteomes" id="UP000176421">
    <property type="component" value="Unassembled WGS sequence"/>
</dbReference>
<dbReference type="InterPro" id="IPR001509">
    <property type="entry name" value="Epimerase_deHydtase"/>
</dbReference>
<comment type="caution">
    <text evidence="2">The sequence shown here is derived from an EMBL/GenBank/DDBJ whole genome shotgun (WGS) entry which is preliminary data.</text>
</comment>
<dbReference type="PANTHER" id="PTHR43245">
    <property type="entry name" value="BIFUNCTIONAL POLYMYXIN RESISTANCE PROTEIN ARNA"/>
    <property type="match status" value="1"/>
</dbReference>
<dbReference type="InterPro" id="IPR036291">
    <property type="entry name" value="NAD(P)-bd_dom_sf"/>
</dbReference>
<evidence type="ECO:0000259" key="1">
    <source>
        <dbReference type="Pfam" id="PF01370"/>
    </source>
</evidence>
<gene>
    <name evidence="2" type="ORF">A3D35_02280</name>
</gene>
<organism evidence="2 3">
    <name type="scientific">Candidatus Staskawiczbacteria bacterium RIFCSPHIGHO2_02_FULL_34_9</name>
    <dbReference type="NCBI Taxonomy" id="1802206"/>
    <lineage>
        <taxon>Bacteria</taxon>
        <taxon>Candidatus Staskawicziibacteriota</taxon>
    </lineage>
</organism>
<name>A0A1G2I1A6_9BACT</name>
<dbReference type="Pfam" id="PF01370">
    <property type="entry name" value="Epimerase"/>
    <property type="match status" value="1"/>
</dbReference>
<dbReference type="EMBL" id="MHOS01000021">
    <property type="protein sequence ID" value="OGZ68545.1"/>
    <property type="molecule type" value="Genomic_DNA"/>
</dbReference>
<protein>
    <submittedName>
        <fullName evidence="2">Vi polysaccharide biosynthesis protein VipB/TviC</fullName>
    </submittedName>
</protein>
<dbReference type="PANTHER" id="PTHR43245:SF13">
    <property type="entry name" value="UDP-D-APIOSE_UDP-D-XYLOSE SYNTHASE 2"/>
    <property type="match status" value="1"/>
</dbReference>
<dbReference type="STRING" id="1802206.A3D35_02280"/>
<dbReference type="Gene3D" id="3.90.25.10">
    <property type="entry name" value="UDP-galactose 4-epimerase, domain 1"/>
    <property type="match status" value="1"/>
</dbReference>
<evidence type="ECO:0000313" key="2">
    <source>
        <dbReference type="EMBL" id="OGZ68545.1"/>
    </source>
</evidence>
<feature type="domain" description="NAD-dependent epimerase/dehydratase" evidence="1">
    <location>
        <begin position="5"/>
        <end position="242"/>
    </location>
</feature>
<dbReference type="Gene3D" id="3.40.50.720">
    <property type="entry name" value="NAD(P)-binding Rossmann-like Domain"/>
    <property type="match status" value="1"/>
</dbReference>
<dbReference type="AlphaFoldDB" id="A0A1G2I1A6"/>
<evidence type="ECO:0000313" key="3">
    <source>
        <dbReference type="Proteomes" id="UP000176421"/>
    </source>
</evidence>
<accession>A0A1G2I1A6</accession>